<dbReference type="InterPro" id="IPR002035">
    <property type="entry name" value="VWF_A"/>
</dbReference>
<dbReference type="SMART" id="SM00327">
    <property type="entry name" value="VWA"/>
    <property type="match status" value="1"/>
</dbReference>
<dbReference type="EMBL" id="CBBD010000043">
    <property type="protein sequence ID" value="CDA10681.1"/>
    <property type="molecule type" value="Genomic_DNA"/>
</dbReference>
<protein>
    <submittedName>
        <fullName evidence="3">von Willebrand factor type A domain protein</fullName>
    </submittedName>
</protein>
<evidence type="ECO:0000313" key="4">
    <source>
        <dbReference type="Proteomes" id="UP000017980"/>
    </source>
</evidence>
<accession>R5XPG4</accession>
<evidence type="ECO:0000256" key="1">
    <source>
        <dbReference type="SAM" id="Phobius"/>
    </source>
</evidence>
<keyword evidence="1" id="KW-0472">Membrane</keyword>
<reference evidence="3" key="1">
    <citation type="submission" date="2012-11" db="EMBL/GenBank/DDBJ databases">
        <title>Dependencies among metagenomic species, viruses, plasmids and units of genetic variation.</title>
        <authorList>
            <person name="Nielsen H.B."/>
            <person name="Almeida M."/>
            <person name="Juncker A.S."/>
            <person name="Rasmussen S."/>
            <person name="Li J."/>
            <person name="Sunagawa S."/>
            <person name="Plichta D."/>
            <person name="Gautier L."/>
            <person name="Le Chatelier E."/>
            <person name="Peletier E."/>
            <person name="Bonde I."/>
            <person name="Nielsen T."/>
            <person name="Manichanh C."/>
            <person name="Arumugam M."/>
            <person name="Batto J."/>
            <person name="Santos M.B.Q.D."/>
            <person name="Blom N."/>
            <person name="Borruel N."/>
            <person name="Burgdorf K.S."/>
            <person name="Boumezbeur F."/>
            <person name="Casellas F."/>
            <person name="Dore J."/>
            <person name="Guarner F."/>
            <person name="Hansen T."/>
            <person name="Hildebrand F."/>
            <person name="Kaas R.S."/>
            <person name="Kennedy S."/>
            <person name="Kristiansen K."/>
            <person name="Kultima J.R."/>
            <person name="Leonard P."/>
            <person name="Levenez F."/>
            <person name="Lund O."/>
            <person name="Moumen B."/>
            <person name="Le Paslier D."/>
            <person name="Pons N."/>
            <person name="Pedersen O."/>
            <person name="Prifti E."/>
            <person name="Qin J."/>
            <person name="Raes J."/>
            <person name="Tap J."/>
            <person name="Tims S."/>
            <person name="Ussery D.W."/>
            <person name="Yamada T."/>
            <person name="MetaHit consortium"/>
            <person name="Renault P."/>
            <person name="Sicheritz-Ponten T."/>
            <person name="Bork P."/>
            <person name="Wang J."/>
            <person name="Brunak S."/>
            <person name="Ehrlich S.D."/>
        </authorList>
    </citation>
    <scope>NUCLEOTIDE SEQUENCE [LARGE SCALE GENOMIC DNA]</scope>
</reference>
<name>R5XPG4_9FIRM</name>
<dbReference type="AlphaFoldDB" id="R5XPG4"/>
<keyword evidence="1" id="KW-1133">Transmembrane helix</keyword>
<feature type="transmembrane region" description="Helical" evidence="1">
    <location>
        <begin position="7"/>
        <end position="25"/>
    </location>
</feature>
<dbReference type="InterPro" id="IPR036465">
    <property type="entry name" value="vWFA_dom_sf"/>
</dbReference>
<evidence type="ECO:0000313" key="3">
    <source>
        <dbReference type="EMBL" id="CDA10681.1"/>
    </source>
</evidence>
<gene>
    <name evidence="3" type="ORF">BN488_01720</name>
</gene>
<keyword evidence="1" id="KW-0812">Transmembrane</keyword>
<dbReference type="RefSeq" id="WP_022071943.1">
    <property type="nucleotide sequence ID" value="NZ_HF999328.1"/>
</dbReference>
<dbReference type="CDD" id="cd00198">
    <property type="entry name" value="vWFA"/>
    <property type="match status" value="1"/>
</dbReference>
<dbReference type="Proteomes" id="UP000017980">
    <property type="component" value="Unassembled WGS sequence"/>
</dbReference>
<organism evidence="3 4">
    <name type="scientific">Intestinibacter bartlettii CAG:1329</name>
    <dbReference type="NCBI Taxonomy" id="1263063"/>
    <lineage>
        <taxon>Bacteria</taxon>
        <taxon>Bacillati</taxon>
        <taxon>Bacillota</taxon>
        <taxon>Clostridia</taxon>
        <taxon>Peptostreptococcales</taxon>
        <taxon>Peptostreptococcaceae</taxon>
        <taxon>Intestinibacter</taxon>
    </lineage>
</organism>
<dbReference type="Pfam" id="PF13519">
    <property type="entry name" value="VWA_2"/>
    <property type="match status" value="1"/>
</dbReference>
<dbReference type="Gene3D" id="3.40.50.410">
    <property type="entry name" value="von Willebrand factor, type A domain"/>
    <property type="match status" value="1"/>
</dbReference>
<comment type="caution">
    <text evidence="3">The sequence shown here is derived from an EMBL/GenBank/DDBJ whole genome shotgun (WGS) entry which is preliminary data.</text>
</comment>
<evidence type="ECO:0000259" key="2">
    <source>
        <dbReference type="PROSITE" id="PS50234"/>
    </source>
</evidence>
<sequence>MKKSQKIILIISIVILSIVAVFFVINKNVFAAKKNYNTHEKKLEKLIISDYSIDQSYTNLVNTCKDYMKEYKKSIDEKNMLNINKIDKSLEEKEKSLEKYDESIITDLSNDLNDLQNTKSLYPYETKKIDDVESKVNNLIKSGDYNSAYKKCSSILFSFRKISDLSNFGNLQYDFSEFPKVKLYLDSTKLEEILGYSINGTKFKIIEKIGDNYEEVKINEFGTTSQDGRVNIDLLADVSASMNPYFNDVKTATTNFVQNVDMTKNKVGLMSFGDSANRIYGFTNDQNAILNGINSLQLQNMTCLYDALSISLSNINTQSGAKCIVAFTDGYDTKSYYNYNSVLDLAKSYNIPIYLIGIGELSPEYEEILTNISEVTNAYYRNINESNIQQEMSQIYGDISKRQNTLYYIDYTDKNKNKSEKRELYLEYNDGNTIIRNKIKDTVEIPNNELYKDGKKAAVASFIRESNIKYFESMNKRDISFVKDFYDESESGQKLLLEAQSNLNKYTKENTTLEFFNYSINKVEIVNNNTYKVSYSQEYKNSSPNREPIYYHASATDTVIEKNGRFYITEFDGPEPQKLDSAKFKLND</sequence>
<dbReference type="PROSITE" id="PS50234">
    <property type="entry name" value="VWFA"/>
    <property type="match status" value="1"/>
</dbReference>
<dbReference type="SUPFAM" id="SSF53300">
    <property type="entry name" value="vWA-like"/>
    <property type="match status" value="1"/>
</dbReference>
<feature type="domain" description="VWFA" evidence="2">
    <location>
        <begin position="231"/>
        <end position="399"/>
    </location>
</feature>
<proteinExistence type="predicted"/>